<evidence type="ECO:0000256" key="5">
    <source>
        <dbReference type="ARBA" id="ARBA00022692"/>
    </source>
</evidence>
<evidence type="ECO:0000256" key="8">
    <source>
        <dbReference type="SAM" id="Coils"/>
    </source>
</evidence>
<proteinExistence type="inferred from homology"/>
<dbReference type="SUPFAM" id="SSF56954">
    <property type="entry name" value="Outer membrane efflux proteins (OEP)"/>
    <property type="match status" value="1"/>
</dbReference>
<dbReference type="InterPro" id="IPR003423">
    <property type="entry name" value="OMP_efflux"/>
</dbReference>
<evidence type="ECO:0000256" key="7">
    <source>
        <dbReference type="ARBA" id="ARBA00023237"/>
    </source>
</evidence>
<feature type="chain" id="PRO_5046118050" evidence="9">
    <location>
        <begin position="20"/>
        <end position="478"/>
    </location>
</feature>
<dbReference type="PANTHER" id="PTHR30026:SF20">
    <property type="entry name" value="OUTER MEMBRANE PROTEIN TOLC"/>
    <property type="match status" value="1"/>
</dbReference>
<keyword evidence="9" id="KW-0732">Signal</keyword>
<keyword evidence="11" id="KW-1185">Reference proteome</keyword>
<feature type="signal peptide" evidence="9">
    <location>
        <begin position="1"/>
        <end position="19"/>
    </location>
</feature>
<dbReference type="Gene3D" id="1.20.1600.10">
    <property type="entry name" value="Outer membrane efflux proteins (OEP)"/>
    <property type="match status" value="1"/>
</dbReference>
<protein>
    <submittedName>
        <fullName evidence="10">TolC family protein</fullName>
    </submittedName>
</protein>
<keyword evidence="3" id="KW-0813">Transport</keyword>
<dbReference type="EMBL" id="JAVRHO010000023">
    <property type="protein sequence ID" value="MDT0647900.1"/>
    <property type="molecule type" value="Genomic_DNA"/>
</dbReference>
<evidence type="ECO:0000313" key="11">
    <source>
        <dbReference type="Proteomes" id="UP001245285"/>
    </source>
</evidence>
<keyword evidence="6" id="KW-0472">Membrane</keyword>
<dbReference type="Proteomes" id="UP001245285">
    <property type="component" value="Unassembled WGS sequence"/>
</dbReference>
<evidence type="ECO:0000256" key="9">
    <source>
        <dbReference type="SAM" id="SignalP"/>
    </source>
</evidence>
<organism evidence="10 11">
    <name type="scientific">Autumnicola lenta</name>
    <dbReference type="NCBI Taxonomy" id="3075593"/>
    <lineage>
        <taxon>Bacteria</taxon>
        <taxon>Pseudomonadati</taxon>
        <taxon>Bacteroidota</taxon>
        <taxon>Flavobacteriia</taxon>
        <taxon>Flavobacteriales</taxon>
        <taxon>Flavobacteriaceae</taxon>
        <taxon>Autumnicola</taxon>
    </lineage>
</organism>
<comment type="subcellular location">
    <subcellularLocation>
        <location evidence="1">Cell outer membrane</location>
    </subcellularLocation>
</comment>
<gene>
    <name evidence="10" type="ORF">RM545_14465</name>
</gene>
<evidence type="ECO:0000256" key="4">
    <source>
        <dbReference type="ARBA" id="ARBA00022452"/>
    </source>
</evidence>
<evidence type="ECO:0000256" key="6">
    <source>
        <dbReference type="ARBA" id="ARBA00023136"/>
    </source>
</evidence>
<feature type="coiled-coil region" evidence="8">
    <location>
        <begin position="250"/>
        <end position="277"/>
    </location>
</feature>
<evidence type="ECO:0000256" key="1">
    <source>
        <dbReference type="ARBA" id="ARBA00004442"/>
    </source>
</evidence>
<dbReference type="PANTHER" id="PTHR30026">
    <property type="entry name" value="OUTER MEMBRANE PROTEIN TOLC"/>
    <property type="match status" value="1"/>
</dbReference>
<evidence type="ECO:0000256" key="2">
    <source>
        <dbReference type="ARBA" id="ARBA00007613"/>
    </source>
</evidence>
<dbReference type="Pfam" id="PF02321">
    <property type="entry name" value="OEP"/>
    <property type="match status" value="2"/>
</dbReference>
<dbReference type="InterPro" id="IPR051906">
    <property type="entry name" value="TolC-like"/>
</dbReference>
<reference evidence="10 11" key="1">
    <citation type="submission" date="2023-09" db="EMBL/GenBank/DDBJ databases">
        <authorList>
            <person name="Rey-Velasco X."/>
        </authorList>
    </citation>
    <scope>NUCLEOTIDE SEQUENCE [LARGE SCALE GENOMIC DNA]</scope>
    <source>
        <strain evidence="10 11">F260</strain>
    </source>
</reference>
<name>A0ABU3CNH0_9FLAO</name>
<comment type="caution">
    <text evidence="10">The sequence shown here is derived from an EMBL/GenBank/DDBJ whole genome shotgun (WGS) entry which is preliminary data.</text>
</comment>
<accession>A0ABU3CNH0</accession>
<sequence length="478" mass="53839">MNKFSFLAILFFTGLLANAQEKEWTLQECVNRALENNISIKQSQLDLEVADIERLDALGNFIPSVNASASNSWNTGLTTNVTTGVLQTQTTRNFSAGVTAGLTLFDGLRNFKQLQRARISRLAAEYSLEQMENDITLFVVDSYLQVLFNKQNLEVLRSQNLVTQEQMERTQELVDAGSLPEGDLLEIMASNADERQRIIIAKNNVKISLINLAQILLIKDYDSFDIVERDYDILGAEVLENSVSSIIEKAKAERTEIKIAETNMELAEMDVEMARAAYLPSLGAFFNYNTRESGAGRIIGFETDPDEPTRQIGVVENTNEIVVTPNTVSTLGNPLPFFEQLQRNDGVSYGVQLNIPIFNGWATRNQVKRSEINVQRAEYQLEQAALDLEADVYQAYVDAEGAYEAYEAAIVAANAQELAYEYANQRFEVGLTNAFDFSQAKVRYENAQREVLRAKFDYIFNIKVIELYFGMPVTELKF</sequence>
<keyword evidence="8" id="KW-0175">Coiled coil</keyword>
<evidence type="ECO:0000313" key="10">
    <source>
        <dbReference type="EMBL" id="MDT0647900.1"/>
    </source>
</evidence>
<keyword evidence="4" id="KW-1134">Transmembrane beta strand</keyword>
<evidence type="ECO:0000256" key="3">
    <source>
        <dbReference type="ARBA" id="ARBA00022448"/>
    </source>
</evidence>
<comment type="similarity">
    <text evidence="2">Belongs to the outer membrane factor (OMF) (TC 1.B.17) family.</text>
</comment>
<keyword evidence="7" id="KW-0998">Cell outer membrane</keyword>
<dbReference type="RefSeq" id="WP_311496000.1">
    <property type="nucleotide sequence ID" value="NZ_JAVRHO010000023.1"/>
</dbReference>
<keyword evidence="5" id="KW-0812">Transmembrane</keyword>